<comment type="catalytic activity">
    <reaction evidence="5">
        <text>chorismate + L-glutamine = anthranilate + pyruvate + L-glutamate + H(+)</text>
        <dbReference type="Rhea" id="RHEA:21732"/>
        <dbReference type="ChEBI" id="CHEBI:15361"/>
        <dbReference type="ChEBI" id="CHEBI:15378"/>
        <dbReference type="ChEBI" id="CHEBI:16567"/>
        <dbReference type="ChEBI" id="CHEBI:29748"/>
        <dbReference type="ChEBI" id="CHEBI:29985"/>
        <dbReference type="ChEBI" id="CHEBI:58359"/>
        <dbReference type="EC" id="4.1.3.27"/>
    </reaction>
</comment>
<accession>A0A2R6B2N0</accession>
<dbReference type="PANTHER" id="PTHR11236:SF9">
    <property type="entry name" value="ANTHRANILATE SYNTHASE COMPONENT 1"/>
    <property type="match status" value="1"/>
</dbReference>
<evidence type="ECO:0000256" key="1">
    <source>
        <dbReference type="ARBA" id="ARBA00004873"/>
    </source>
</evidence>
<dbReference type="InterPro" id="IPR019999">
    <property type="entry name" value="Anth_synth_I-like"/>
</dbReference>
<evidence type="ECO:0000256" key="5">
    <source>
        <dbReference type="ARBA" id="ARBA00047683"/>
    </source>
</evidence>
<comment type="pathway">
    <text evidence="1">Amino-acid biosynthesis; L-tryptophan biosynthesis; L-tryptophan from chorismate: step 1/5.</text>
</comment>
<dbReference type="EC" id="4.1.3.27" evidence="3"/>
<dbReference type="UniPathway" id="UPA00035">
    <property type="reaction ID" value="UER00040"/>
</dbReference>
<dbReference type="Pfam" id="PF00425">
    <property type="entry name" value="Chorismate_bind"/>
    <property type="match status" value="1"/>
</dbReference>
<keyword evidence="4" id="KW-0057">Aromatic amino acid biosynthesis</keyword>
<dbReference type="EMBL" id="NEXJ01000006">
    <property type="protein sequence ID" value="PSN92917.1"/>
    <property type="molecule type" value="Genomic_DNA"/>
</dbReference>
<evidence type="ECO:0000313" key="7">
    <source>
        <dbReference type="EMBL" id="PSN92917.1"/>
    </source>
</evidence>
<proteinExistence type="inferred from homology"/>
<dbReference type="Proteomes" id="UP000240490">
    <property type="component" value="Unassembled WGS sequence"/>
</dbReference>
<protein>
    <recommendedName>
        <fullName evidence="3">anthranilate synthase</fullName>
        <ecNumber evidence="3">4.1.3.27</ecNumber>
    </recommendedName>
</protein>
<dbReference type="GO" id="GO:0000162">
    <property type="term" value="P:L-tryptophan biosynthetic process"/>
    <property type="evidence" value="ECO:0007669"/>
    <property type="project" value="UniProtKB-UniPathway"/>
</dbReference>
<comment type="caution">
    <text evidence="7">The sequence shown here is derived from an EMBL/GenBank/DDBJ whole genome shotgun (WGS) entry which is preliminary data.</text>
</comment>
<evidence type="ECO:0000256" key="2">
    <source>
        <dbReference type="ARBA" id="ARBA00009562"/>
    </source>
</evidence>
<dbReference type="AlphaFoldDB" id="A0A2R6B2N0"/>
<keyword evidence="4" id="KW-0822">Tryptophan biosynthesis</keyword>
<dbReference type="PRINTS" id="PR00095">
    <property type="entry name" value="ANTSNTHASEI"/>
</dbReference>
<reference evidence="7 8" key="1">
    <citation type="submission" date="2017-04" db="EMBL/GenBank/DDBJ databases">
        <title>Novel microbial lineages endemic to geothermal iron-oxide mats fill important gaps in the evolutionary history of Archaea.</title>
        <authorList>
            <person name="Jay Z.J."/>
            <person name="Beam J.P."/>
            <person name="Dlakic M."/>
            <person name="Rusch D.B."/>
            <person name="Kozubal M.A."/>
            <person name="Inskeep W.P."/>
        </authorList>
    </citation>
    <scope>NUCLEOTIDE SEQUENCE [LARGE SCALE GENOMIC DNA]</scope>
    <source>
        <strain evidence="7">ECH_B_SAG-M15</strain>
    </source>
</reference>
<dbReference type="InterPro" id="IPR015890">
    <property type="entry name" value="Chorismate_C"/>
</dbReference>
<dbReference type="InterPro" id="IPR005801">
    <property type="entry name" value="ADC_synthase"/>
</dbReference>
<evidence type="ECO:0000256" key="4">
    <source>
        <dbReference type="ARBA" id="ARBA00022822"/>
    </source>
</evidence>
<dbReference type="PANTHER" id="PTHR11236">
    <property type="entry name" value="AMINOBENZOATE/ANTHRANILATE SYNTHASE"/>
    <property type="match status" value="1"/>
</dbReference>
<dbReference type="Gene3D" id="3.60.120.10">
    <property type="entry name" value="Anthranilate synthase"/>
    <property type="match status" value="1"/>
</dbReference>
<dbReference type="SUPFAM" id="SSF56322">
    <property type="entry name" value="ADC synthase"/>
    <property type="match status" value="1"/>
</dbReference>
<evidence type="ECO:0000259" key="6">
    <source>
        <dbReference type="Pfam" id="PF00425"/>
    </source>
</evidence>
<evidence type="ECO:0000256" key="3">
    <source>
        <dbReference type="ARBA" id="ARBA00012266"/>
    </source>
</evidence>
<keyword evidence="4" id="KW-0028">Amino-acid biosynthesis</keyword>
<dbReference type="GO" id="GO:0004049">
    <property type="term" value="F:anthranilate synthase activity"/>
    <property type="evidence" value="ECO:0007669"/>
    <property type="project" value="UniProtKB-EC"/>
</dbReference>
<gene>
    <name evidence="7" type="ORF">B9Q08_00340</name>
</gene>
<name>A0A2R6B2N0_9ARCH</name>
<comment type="similarity">
    <text evidence="2">Belongs to the anthranilate synthase component I family.</text>
</comment>
<feature type="domain" description="Chorismate-utilising enzyme C-terminal" evidence="6">
    <location>
        <begin position="107"/>
        <end position="358"/>
    </location>
</feature>
<evidence type="ECO:0000313" key="8">
    <source>
        <dbReference type="Proteomes" id="UP000240490"/>
    </source>
</evidence>
<organism evidence="7 8">
    <name type="scientific">Candidatus Marsarchaeota G2 archaeon ECH_B_SAG-M15</name>
    <dbReference type="NCBI Taxonomy" id="1978162"/>
    <lineage>
        <taxon>Archaea</taxon>
        <taxon>Candidatus Marsarchaeota</taxon>
        <taxon>Candidatus Marsarchaeota group 2</taxon>
    </lineage>
</organism>
<sequence length="376" mass="41511">MYSVSGGRRDWESVASEFRSILRTHGLVLGYTSFSAMSLWEKVPYRSPEPFHDLEYLGFDDFIVLNEDKAWAVGRPPEWRNIGELGSHKPRDSGAGKVVYERPDIDGYVDIVNRAKEYIAAGEVFQVVLARKLGVAFDGEYKAVFMRLLEMNPSPYMYYIKMGERRIIGSSPETLVRVSGRRVETYPIAGTRGVTGNPELDQSLRRELLRSAKDAAEHVMLVDLARNDLGKVSRFGSVRVTSYRKVMKYSHVQHLVSKVVGELQEEFDSVDVFTAVFPAGTVSGAPKVRAVELIDSLEGEPRGPYAGSVGYFMGAHTMDMAINIRSLYSHGSQCVVQAGAGIVAASDSVSEYYETESKARVVVEALGAGGGEVARL</sequence>